<dbReference type="OMA" id="DQWEDAC"/>
<evidence type="ECO:0000313" key="3">
    <source>
        <dbReference type="Proteomes" id="UP000027238"/>
    </source>
</evidence>
<sequence>MQFSISKTAVAFFLLLSAVSAKLHESCTCHNGDSYNWRITTKACDLYAQKNYQWGRGHYDTPSGRCVRNSDNDSLAGDQWEDACREIAKTGFDCADGRGNCTADPDQVRGWC</sequence>
<feature type="chain" id="PRO_5001629786" evidence="1">
    <location>
        <begin position="22"/>
        <end position="112"/>
    </location>
</feature>
<dbReference type="AlphaFoldDB" id="A0A066X2M3"/>
<dbReference type="OrthoDB" id="3873024at2759"/>
<dbReference type="Proteomes" id="UP000027238">
    <property type="component" value="Unassembled WGS sequence"/>
</dbReference>
<dbReference type="eggNOG" id="ENOG502SVCB">
    <property type="taxonomic scope" value="Eukaryota"/>
</dbReference>
<keyword evidence="3" id="KW-1185">Reference proteome</keyword>
<dbReference type="EMBL" id="JMSE01001234">
    <property type="protein sequence ID" value="KDN63403.1"/>
    <property type="molecule type" value="Genomic_DNA"/>
</dbReference>
<comment type="caution">
    <text evidence="2">The sequence shown here is derived from an EMBL/GenBank/DDBJ whole genome shotgun (WGS) entry which is preliminary data.</text>
</comment>
<dbReference type="HOGENOM" id="CLU_2133982_0_0_1"/>
<accession>A0A066X2M3</accession>
<gene>
    <name evidence="2" type="ORF">CSUB01_11902</name>
</gene>
<proteinExistence type="predicted"/>
<protein>
    <submittedName>
        <fullName evidence="2">Uncharacterized protein</fullName>
    </submittedName>
</protein>
<evidence type="ECO:0000256" key="1">
    <source>
        <dbReference type="SAM" id="SignalP"/>
    </source>
</evidence>
<reference evidence="3" key="1">
    <citation type="journal article" date="2014" name="Genome Announc.">
        <title>Draft genome sequence of Colletotrichum sublineola, a destructive pathogen of cultivated sorghum.</title>
        <authorList>
            <person name="Baroncelli R."/>
            <person name="Sanz-Martin J.M."/>
            <person name="Rech G.E."/>
            <person name="Sukno S.A."/>
            <person name="Thon M.R."/>
        </authorList>
    </citation>
    <scope>NUCLEOTIDE SEQUENCE [LARGE SCALE GENOMIC DNA]</scope>
    <source>
        <strain evidence="3">TX430BB</strain>
    </source>
</reference>
<keyword evidence="1" id="KW-0732">Signal</keyword>
<evidence type="ECO:0000313" key="2">
    <source>
        <dbReference type="EMBL" id="KDN63403.1"/>
    </source>
</evidence>
<feature type="signal peptide" evidence="1">
    <location>
        <begin position="1"/>
        <end position="21"/>
    </location>
</feature>
<name>A0A066X2M3_COLSU</name>
<organism evidence="2 3">
    <name type="scientific">Colletotrichum sublineola</name>
    <name type="common">Sorghum anthracnose fungus</name>
    <dbReference type="NCBI Taxonomy" id="1173701"/>
    <lineage>
        <taxon>Eukaryota</taxon>
        <taxon>Fungi</taxon>
        <taxon>Dikarya</taxon>
        <taxon>Ascomycota</taxon>
        <taxon>Pezizomycotina</taxon>
        <taxon>Sordariomycetes</taxon>
        <taxon>Hypocreomycetidae</taxon>
        <taxon>Glomerellales</taxon>
        <taxon>Glomerellaceae</taxon>
        <taxon>Colletotrichum</taxon>
        <taxon>Colletotrichum graminicola species complex</taxon>
    </lineage>
</organism>